<dbReference type="EMBL" id="JAQLWV010000004">
    <property type="protein sequence ID" value="MDB7932314.1"/>
    <property type="molecule type" value="Genomic_DNA"/>
</dbReference>
<gene>
    <name evidence="2" type="ORF">GKE90_20590</name>
    <name evidence="1" type="ORF">PNE06_04430</name>
</gene>
<dbReference type="Gene3D" id="3.30.300.20">
    <property type="match status" value="1"/>
</dbReference>
<dbReference type="InterPro" id="IPR052924">
    <property type="entry name" value="OsmC/Ohr_hydroprdx_reductase"/>
</dbReference>
<protein>
    <submittedName>
        <fullName evidence="2">OsmC family peroxiredoxin</fullName>
    </submittedName>
    <submittedName>
        <fullName evidence="1">OsmC family protein</fullName>
    </submittedName>
</protein>
<dbReference type="Pfam" id="PF02566">
    <property type="entry name" value="OsmC"/>
    <property type="match status" value="1"/>
</dbReference>
<comment type="caution">
    <text evidence="2">The sequence shown here is derived from an EMBL/GenBank/DDBJ whole genome shotgun (WGS) entry which is preliminary data.</text>
</comment>
<proteinExistence type="predicted"/>
<dbReference type="RefSeq" id="WP_131971208.1">
    <property type="nucleotide sequence ID" value="NZ_BAABXT010000001.1"/>
</dbReference>
<dbReference type="InterPro" id="IPR015946">
    <property type="entry name" value="KH_dom-like_a/b"/>
</dbReference>
<dbReference type="SUPFAM" id="SSF82784">
    <property type="entry name" value="OsmC-like"/>
    <property type="match status" value="1"/>
</dbReference>
<evidence type="ECO:0000313" key="3">
    <source>
        <dbReference type="Proteomes" id="UP000429811"/>
    </source>
</evidence>
<dbReference type="Proteomes" id="UP000429811">
    <property type="component" value="Unassembled WGS sequence"/>
</dbReference>
<dbReference type="PANTHER" id="PTHR35368:SF1">
    <property type="entry name" value="HYDROPEROXIDE REDUCTASE"/>
    <property type="match status" value="1"/>
</dbReference>
<evidence type="ECO:0000313" key="1">
    <source>
        <dbReference type="EMBL" id="MDB7932314.1"/>
    </source>
</evidence>
<organism evidence="2 3">
    <name type="scientific">Flavonifractor plautii</name>
    <name type="common">Fusobacterium plautii</name>
    <dbReference type="NCBI Taxonomy" id="292800"/>
    <lineage>
        <taxon>Bacteria</taxon>
        <taxon>Bacillati</taxon>
        <taxon>Bacillota</taxon>
        <taxon>Clostridia</taxon>
        <taxon>Eubacteriales</taxon>
        <taxon>Oscillospiraceae</taxon>
        <taxon>Flavonifractor</taxon>
    </lineage>
</organism>
<dbReference type="EMBL" id="WKPO01000054">
    <property type="protein sequence ID" value="MSB51053.1"/>
    <property type="molecule type" value="Genomic_DNA"/>
</dbReference>
<evidence type="ECO:0000313" key="2">
    <source>
        <dbReference type="EMBL" id="MSB51053.1"/>
    </source>
</evidence>
<dbReference type="InterPro" id="IPR036102">
    <property type="entry name" value="OsmC/Ohrsf"/>
</dbReference>
<dbReference type="AlphaFoldDB" id="A0A6I2RQ46"/>
<reference evidence="1" key="2">
    <citation type="submission" date="2023-01" db="EMBL/GenBank/DDBJ databases">
        <title>Human gut microbiome strain richness.</title>
        <authorList>
            <person name="Chen-Liaw A."/>
        </authorList>
    </citation>
    <scope>NUCLEOTIDE SEQUENCE</scope>
    <source>
        <strain evidence="1">1001287st1_F4_1001285I_161205</strain>
    </source>
</reference>
<accession>A0A6I2RQ46</accession>
<name>A0A6I2RQ46_FLAPL</name>
<dbReference type="Proteomes" id="UP001211173">
    <property type="component" value="Unassembled WGS sequence"/>
</dbReference>
<reference evidence="2 3" key="1">
    <citation type="journal article" date="2019" name="Nat. Med.">
        <title>A library of human gut bacterial isolates paired with longitudinal multiomics data enables mechanistic microbiome research.</title>
        <authorList>
            <person name="Poyet M."/>
            <person name="Groussin M."/>
            <person name="Gibbons S.M."/>
            <person name="Avila-Pacheco J."/>
            <person name="Jiang X."/>
            <person name="Kearney S.M."/>
            <person name="Perrotta A.R."/>
            <person name="Berdy B."/>
            <person name="Zhao S."/>
            <person name="Lieberman T.D."/>
            <person name="Swanson P.K."/>
            <person name="Smith M."/>
            <person name="Roesemann S."/>
            <person name="Alexander J.E."/>
            <person name="Rich S.A."/>
            <person name="Livny J."/>
            <person name="Vlamakis H."/>
            <person name="Clish C."/>
            <person name="Bullock K."/>
            <person name="Deik A."/>
            <person name="Scott J."/>
            <person name="Pierce K.A."/>
            <person name="Xavier R.J."/>
            <person name="Alm E.J."/>
        </authorList>
    </citation>
    <scope>NUCLEOTIDE SEQUENCE [LARGE SCALE GENOMIC DNA]</scope>
    <source>
        <strain evidence="2 3">BIOML-A5</strain>
    </source>
</reference>
<dbReference type="PANTHER" id="PTHR35368">
    <property type="entry name" value="HYDROPEROXIDE REDUCTASE"/>
    <property type="match status" value="1"/>
</dbReference>
<sequence length="147" mass="16008">MALNTYHVEAARKNNLQLEVRARDFQITVDEPEASGGDNTGMNPVELLLSSIASCQTITALIFADFYGIKIDDIQVEVEGSLDPDGFSGMDPTVRPGFQNIRSTFHIKSSAPKVQLQQLLKMVEKQCPVGDSVSNGVTLEAPVLEDL</sequence>
<dbReference type="InterPro" id="IPR003718">
    <property type="entry name" value="OsmC/Ohr_fam"/>
</dbReference>